<dbReference type="KEGG" id="mnt:21394335"/>
<dbReference type="OrthoDB" id="438440at2759"/>
<dbReference type="EMBL" id="KE344179">
    <property type="protein sequence ID" value="EXB54399.1"/>
    <property type="molecule type" value="Genomic_DNA"/>
</dbReference>
<dbReference type="InterPro" id="IPR002921">
    <property type="entry name" value="Fungal_lipase-type"/>
</dbReference>
<keyword evidence="1" id="KW-0378">Hydrolase</keyword>
<dbReference type="CDD" id="cd00519">
    <property type="entry name" value="Lipase_3"/>
    <property type="match status" value="1"/>
</dbReference>
<keyword evidence="4" id="KW-1185">Reference proteome</keyword>
<evidence type="ECO:0000313" key="3">
    <source>
        <dbReference type="EMBL" id="EXB54399.1"/>
    </source>
</evidence>
<evidence type="ECO:0000256" key="1">
    <source>
        <dbReference type="ARBA" id="ARBA00022801"/>
    </source>
</evidence>
<name>W9R4K5_9ROSA</name>
<dbReference type="eggNOG" id="KOG4569">
    <property type="taxonomic scope" value="Eukaryota"/>
</dbReference>
<dbReference type="Proteomes" id="UP000030645">
    <property type="component" value="Unassembled WGS sequence"/>
</dbReference>
<evidence type="ECO:0000259" key="2">
    <source>
        <dbReference type="Pfam" id="PF01764"/>
    </source>
</evidence>
<sequence>MACDKGFSSSYMLLKPEEVRFFDLLRLLFSTKVEDRKFVDYCPDAAAAAEDVNFRRRWIIFVSILAQKFLLFTSKPLLWFGSGFESWLNLVSCNRNVGRLLLNFFQGKVVKPDKTSETFLSFIGNLDKRVELDSSIKYGDPRYHGALSMMASKASYENKAYIETIVRDHWKMECLGTHDFWNDYQEKASTQAFILRDKADDHEIIVVAFRGTEPFDAGDWCSDFDISWYELSGVGKIHGGFMKALGMQKNMGWPKEIEKQNDNDMNNTERQPVLAYYAIRETLKDLLSKNEKAKYILTGHSLGGALAILFPAMLVLHDESFLLERLEGVYTFGQPRVGNEKFGQFMEKQLRENDIKYFRFVYGNDMVPRLPYDDKDLMFKHFGTCVYFNRHYEGKIVEEEPNKNYFSPLGAIPMMVNAFWELIRSFTIPRKKGPEYKEGSFLRLFRIIGLVLPGIPAHSPQDYVNATRLGSSDVFLTPQDPNNSPENIV</sequence>
<evidence type="ECO:0000313" key="4">
    <source>
        <dbReference type="Proteomes" id="UP000030645"/>
    </source>
</evidence>
<dbReference type="SUPFAM" id="SSF53474">
    <property type="entry name" value="alpha/beta-Hydrolases"/>
    <property type="match status" value="1"/>
</dbReference>
<dbReference type="GO" id="GO:0006629">
    <property type="term" value="P:lipid metabolic process"/>
    <property type="evidence" value="ECO:0007669"/>
    <property type="project" value="InterPro"/>
</dbReference>
<protein>
    <recommendedName>
        <fullName evidence="2">Fungal lipase-type domain-containing protein</fullName>
    </recommendedName>
</protein>
<feature type="domain" description="Fungal lipase-type" evidence="2">
    <location>
        <begin position="206"/>
        <end position="373"/>
    </location>
</feature>
<accession>W9R4K5</accession>
<dbReference type="Pfam" id="PF01764">
    <property type="entry name" value="Lipase_3"/>
    <property type="match status" value="1"/>
</dbReference>
<gene>
    <name evidence="3" type="ORF">L484_011061</name>
</gene>
<dbReference type="PANTHER" id="PTHR46086:SF17">
    <property type="entry name" value="ALPHA_BETA-HYDROLASES SUPERFAMILY PROTEIN"/>
    <property type="match status" value="1"/>
</dbReference>
<dbReference type="AlphaFoldDB" id="W9R4K5"/>
<reference evidence="4" key="1">
    <citation type="submission" date="2013-01" db="EMBL/GenBank/DDBJ databases">
        <title>Draft Genome Sequence of a Mulberry Tree, Morus notabilis C.K. Schneid.</title>
        <authorList>
            <person name="He N."/>
            <person name="Zhao S."/>
        </authorList>
    </citation>
    <scope>NUCLEOTIDE SEQUENCE</scope>
</reference>
<proteinExistence type="predicted"/>
<dbReference type="Gene3D" id="3.40.50.1820">
    <property type="entry name" value="alpha/beta hydrolase"/>
    <property type="match status" value="1"/>
</dbReference>
<dbReference type="GO" id="GO:0004806">
    <property type="term" value="F:triacylglycerol lipase activity"/>
    <property type="evidence" value="ECO:0007669"/>
    <property type="project" value="InterPro"/>
</dbReference>
<dbReference type="InterPro" id="IPR029058">
    <property type="entry name" value="AB_hydrolase_fold"/>
</dbReference>
<dbReference type="PANTHER" id="PTHR46086">
    <property type="entry name" value="ALPHA/BETA-HYDROLASES SUPERFAMILY PROTEIN"/>
    <property type="match status" value="1"/>
</dbReference>
<dbReference type="InterPro" id="IPR044819">
    <property type="entry name" value="OBL-like"/>
</dbReference>
<organism evidence="3 4">
    <name type="scientific">Morus notabilis</name>
    <dbReference type="NCBI Taxonomy" id="981085"/>
    <lineage>
        <taxon>Eukaryota</taxon>
        <taxon>Viridiplantae</taxon>
        <taxon>Streptophyta</taxon>
        <taxon>Embryophyta</taxon>
        <taxon>Tracheophyta</taxon>
        <taxon>Spermatophyta</taxon>
        <taxon>Magnoliopsida</taxon>
        <taxon>eudicotyledons</taxon>
        <taxon>Gunneridae</taxon>
        <taxon>Pentapetalae</taxon>
        <taxon>rosids</taxon>
        <taxon>fabids</taxon>
        <taxon>Rosales</taxon>
        <taxon>Moraceae</taxon>
        <taxon>Moreae</taxon>
        <taxon>Morus</taxon>
    </lineage>
</organism>